<evidence type="ECO:0000259" key="1">
    <source>
        <dbReference type="Pfam" id="PF12680"/>
    </source>
</evidence>
<name>A0A848KEH4_9NOCA</name>
<dbReference type="Gene3D" id="3.10.450.50">
    <property type="match status" value="1"/>
</dbReference>
<dbReference type="Pfam" id="PF12680">
    <property type="entry name" value="SnoaL_2"/>
    <property type="match status" value="1"/>
</dbReference>
<dbReference type="InterPro" id="IPR032710">
    <property type="entry name" value="NTF2-like_dom_sf"/>
</dbReference>
<organism evidence="2 3">
    <name type="scientific">Antrihabitans stalactiti</name>
    <dbReference type="NCBI Taxonomy" id="2584121"/>
    <lineage>
        <taxon>Bacteria</taxon>
        <taxon>Bacillati</taxon>
        <taxon>Actinomycetota</taxon>
        <taxon>Actinomycetes</taxon>
        <taxon>Mycobacteriales</taxon>
        <taxon>Nocardiaceae</taxon>
        <taxon>Antrihabitans</taxon>
    </lineage>
</organism>
<keyword evidence="2" id="KW-0413">Isomerase</keyword>
<dbReference type="Proteomes" id="UP000535543">
    <property type="component" value="Unassembled WGS sequence"/>
</dbReference>
<dbReference type="GO" id="GO:0016853">
    <property type="term" value="F:isomerase activity"/>
    <property type="evidence" value="ECO:0007669"/>
    <property type="project" value="UniProtKB-KW"/>
</dbReference>
<keyword evidence="3" id="KW-1185">Reference proteome</keyword>
<comment type="caution">
    <text evidence="2">The sequence shown here is derived from an EMBL/GenBank/DDBJ whole genome shotgun (WGS) entry which is preliminary data.</text>
</comment>
<dbReference type="EMBL" id="VCQU01000002">
    <property type="protein sequence ID" value="NMN94550.1"/>
    <property type="molecule type" value="Genomic_DNA"/>
</dbReference>
<dbReference type="InterPro" id="IPR037401">
    <property type="entry name" value="SnoaL-like"/>
</dbReference>
<feature type="domain" description="SnoaL-like" evidence="1">
    <location>
        <begin position="9"/>
        <end position="107"/>
    </location>
</feature>
<reference evidence="2 3" key="1">
    <citation type="submission" date="2019-05" db="EMBL/GenBank/DDBJ databases">
        <authorList>
            <person name="Lee S.D."/>
        </authorList>
    </citation>
    <scope>NUCLEOTIDE SEQUENCE [LARGE SCALE GENOMIC DNA]</scope>
    <source>
        <strain evidence="2 3">YC2-7</strain>
    </source>
</reference>
<dbReference type="SUPFAM" id="SSF54427">
    <property type="entry name" value="NTF2-like"/>
    <property type="match status" value="1"/>
</dbReference>
<reference evidence="2 3" key="2">
    <citation type="submission" date="2020-06" db="EMBL/GenBank/DDBJ databases">
        <title>Antribacter stalactiti gen. nov., sp. nov., a new member of the family Nacardiaceae isolated from a cave.</title>
        <authorList>
            <person name="Kim I.S."/>
        </authorList>
    </citation>
    <scope>NUCLEOTIDE SEQUENCE [LARGE SCALE GENOMIC DNA]</scope>
    <source>
        <strain evidence="2 3">YC2-7</strain>
    </source>
</reference>
<sequence length="122" mass="13398">MAAEIRDVVEQYVALVGKGATDEIVALYAEDAVVEDPVGTEPHRGHEAIRKFYAAIEGLEKRTELITARISGSSAAFHFSVVTTVGDNEVELSPIDVMTFADGKITDMKAYWSQEDFIFRTA</sequence>
<dbReference type="AlphaFoldDB" id="A0A848KEH4"/>
<proteinExistence type="predicted"/>
<evidence type="ECO:0000313" key="2">
    <source>
        <dbReference type="EMBL" id="NMN94550.1"/>
    </source>
</evidence>
<gene>
    <name evidence="2" type="ORF">FGL95_05800</name>
</gene>
<dbReference type="RefSeq" id="WP_169585308.1">
    <property type="nucleotide sequence ID" value="NZ_VCQU01000002.1"/>
</dbReference>
<protein>
    <submittedName>
        <fullName evidence="2">Steroid delta-isomerase</fullName>
    </submittedName>
</protein>
<evidence type="ECO:0000313" key="3">
    <source>
        <dbReference type="Proteomes" id="UP000535543"/>
    </source>
</evidence>
<accession>A0A848KEH4</accession>